<dbReference type="EMBL" id="MFGM01000013">
    <property type="protein sequence ID" value="OGF37891.1"/>
    <property type="molecule type" value="Genomic_DNA"/>
</dbReference>
<name>A0A1F5TH79_9BACT</name>
<proteinExistence type="predicted"/>
<gene>
    <name evidence="1" type="ORF">A2482_02375</name>
</gene>
<organism evidence="1 2">
    <name type="scientific">Candidatus Falkowbacteria bacterium RIFOXYC2_FULL_48_21</name>
    <dbReference type="NCBI Taxonomy" id="1798005"/>
    <lineage>
        <taxon>Bacteria</taxon>
        <taxon>Candidatus Falkowiibacteriota</taxon>
    </lineage>
</organism>
<evidence type="ECO:0000313" key="2">
    <source>
        <dbReference type="Proteomes" id="UP000178656"/>
    </source>
</evidence>
<evidence type="ECO:0000313" key="1">
    <source>
        <dbReference type="EMBL" id="OGF37891.1"/>
    </source>
</evidence>
<comment type="caution">
    <text evidence="1">The sequence shown here is derived from an EMBL/GenBank/DDBJ whole genome shotgun (WGS) entry which is preliminary data.</text>
</comment>
<dbReference type="Proteomes" id="UP000178656">
    <property type="component" value="Unassembled WGS sequence"/>
</dbReference>
<dbReference type="AlphaFoldDB" id="A0A1F5TH79"/>
<sequence>MDKDTVKLIEKIDRAKLLLEQAKIGHRSNCDTKLFPDEMKLCDCGAAEHNSLIGKIVRELSFDK</sequence>
<accession>A0A1F5TH79</accession>
<protein>
    <submittedName>
        <fullName evidence="1">Uncharacterized protein</fullName>
    </submittedName>
</protein>
<reference evidence="1 2" key="1">
    <citation type="journal article" date="2016" name="Nat. Commun.">
        <title>Thousands of microbial genomes shed light on interconnected biogeochemical processes in an aquifer system.</title>
        <authorList>
            <person name="Anantharaman K."/>
            <person name="Brown C.T."/>
            <person name="Hug L.A."/>
            <person name="Sharon I."/>
            <person name="Castelle C.J."/>
            <person name="Probst A.J."/>
            <person name="Thomas B.C."/>
            <person name="Singh A."/>
            <person name="Wilkins M.J."/>
            <person name="Karaoz U."/>
            <person name="Brodie E.L."/>
            <person name="Williams K.H."/>
            <person name="Hubbard S.S."/>
            <person name="Banfield J.F."/>
        </authorList>
    </citation>
    <scope>NUCLEOTIDE SEQUENCE [LARGE SCALE GENOMIC DNA]</scope>
</reference>